<accession>A0A2K1IHV0</accession>
<proteinExistence type="predicted"/>
<keyword evidence="3" id="KW-1185">Reference proteome</keyword>
<organism evidence="1">
    <name type="scientific">Physcomitrium patens</name>
    <name type="common">Spreading-leaved earth moss</name>
    <name type="synonym">Physcomitrella patens</name>
    <dbReference type="NCBI Taxonomy" id="3218"/>
    <lineage>
        <taxon>Eukaryota</taxon>
        <taxon>Viridiplantae</taxon>
        <taxon>Streptophyta</taxon>
        <taxon>Embryophyta</taxon>
        <taxon>Bryophyta</taxon>
        <taxon>Bryophytina</taxon>
        <taxon>Bryopsida</taxon>
        <taxon>Funariidae</taxon>
        <taxon>Funariales</taxon>
        <taxon>Funariaceae</taxon>
        <taxon>Physcomitrium</taxon>
    </lineage>
</organism>
<reference evidence="2" key="3">
    <citation type="submission" date="2020-12" db="UniProtKB">
        <authorList>
            <consortium name="EnsemblPlants"/>
        </authorList>
    </citation>
    <scope>IDENTIFICATION</scope>
</reference>
<protein>
    <submittedName>
        <fullName evidence="1 2">Uncharacterized protein</fullName>
    </submittedName>
</protein>
<name>A0A2K1IHV0_PHYPA</name>
<evidence type="ECO:0000313" key="2">
    <source>
        <dbReference type="EnsemblPlants" id="Pp3c23_1910V3.1"/>
    </source>
</evidence>
<evidence type="ECO:0000313" key="1">
    <source>
        <dbReference type="EMBL" id="PNR28855.1"/>
    </source>
</evidence>
<dbReference type="EnsemblPlants" id="Pp3c23_1911V3.1">
    <property type="protein sequence ID" value="Pp3c23_1911V3.1"/>
    <property type="gene ID" value="Pp3c23_1911"/>
</dbReference>
<evidence type="ECO:0000313" key="3">
    <source>
        <dbReference type="Proteomes" id="UP000006727"/>
    </source>
</evidence>
<dbReference type="AlphaFoldDB" id="A0A2K1IHV0"/>
<reference evidence="1 3" key="2">
    <citation type="journal article" date="2018" name="Plant J.">
        <title>The Physcomitrella patens chromosome-scale assembly reveals moss genome structure and evolution.</title>
        <authorList>
            <person name="Lang D."/>
            <person name="Ullrich K.K."/>
            <person name="Murat F."/>
            <person name="Fuchs J."/>
            <person name="Jenkins J."/>
            <person name="Haas F.B."/>
            <person name="Piednoel M."/>
            <person name="Gundlach H."/>
            <person name="Van Bel M."/>
            <person name="Meyberg R."/>
            <person name="Vives C."/>
            <person name="Morata J."/>
            <person name="Symeonidi A."/>
            <person name="Hiss M."/>
            <person name="Muchero W."/>
            <person name="Kamisugi Y."/>
            <person name="Saleh O."/>
            <person name="Blanc G."/>
            <person name="Decker E.L."/>
            <person name="van Gessel N."/>
            <person name="Grimwood J."/>
            <person name="Hayes R.D."/>
            <person name="Graham S.W."/>
            <person name="Gunter L.E."/>
            <person name="McDaniel S.F."/>
            <person name="Hoernstein S.N.W."/>
            <person name="Larsson A."/>
            <person name="Li F.W."/>
            <person name="Perroud P.F."/>
            <person name="Phillips J."/>
            <person name="Ranjan P."/>
            <person name="Rokshar D.S."/>
            <person name="Rothfels C.J."/>
            <person name="Schneider L."/>
            <person name="Shu S."/>
            <person name="Stevenson D.W."/>
            <person name="Thummler F."/>
            <person name="Tillich M."/>
            <person name="Villarreal Aguilar J.C."/>
            <person name="Widiez T."/>
            <person name="Wong G.K."/>
            <person name="Wymore A."/>
            <person name="Zhang Y."/>
            <person name="Zimmer A.D."/>
            <person name="Quatrano R.S."/>
            <person name="Mayer K.F.X."/>
            <person name="Goodstein D."/>
            <person name="Casacuberta J.M."/>
            <person name="Vandepoele K."/>
            <person name="Reski R."/>
            <person name="Cuming A.C."/>
            <person name="Tuskan G.A."/>
            <person name="Maumus F."/>
            <person name="Salse J."/>
            <person name="Schmutz J."/>
            <person name="Rensing S.A."/>
        </authorList>
    </citation>
    <scope>NUCLEOTIDE SEQUENCE [LARGE SCALE GENOMIC DNA]</scope>
    <source>
        <strain evidence="2 3">cv. Gransden 2004</strain>
    </source>
</reference>
<sequence>MSVFLLAVVFESSTGRGLLRVFSMCLCVYFSLLLRTETLIFEVGVMTESAKTVIPVRKIVWIHHSCVFQYGD</sequence>
<dbReference type="PaxDb" id="3218-PP1S82_42V6.1"/>
<gene>
    <name evidence="1" type="ORF">PHYPA_027547</name>
</gene>
<dbReference type="InParanoid" id="A0A2K1IHV0"/>
<dbReference type="Gramene" id="Pp3c23_1911V3.1">
    <property type="protein sequence ID" value="Pp3c23_1911V3.1"/>
    <property type="gene ID" value="Pp3c23_1911"/>
</dbReference>
<reference evidence="1 3" key="1">
    <citation type="journal article" date="2008" name="Science">
        <title>The Physcomitrella genome reveals evolutionary insights into the conquest of land by plants.</title>
        <authorList>
            <person name="Rensing S."/>
            <person name="Lang D."/>
            <person name="Zimmer A."/>
            <person name="Terry A."/>
            <person name="Salamov A."/>
            <person name="Shapiro H."/>
            <person name="Nishiyama T."/>
            <person name="Perroud P.-F."/>
            <person name="Lindquist E."/>
            <person name="Kamisugi Y."/>
            <person name="Tanahashi T."/>
            <person name="Sakakibara K."/>
            <person name="Fujita T."/>
            <person name="Oishi K."/>
            <person name="Shin-I T."/>
            <person name="Kuroki Y."/>
            <person name="Toyoda A."/>
            <person name="Suzuki Y."/>
            <person name="Hashimoto A."/>
            <person name="Yamaguchi K."/>
            <person name="Sugano A."/>
            <person name="Kohara Y."/>
            <person name="Fujiyama A."/>
            <person name="Anterola A."/>
            <person name="Aoki S."/>
            <person name="Ashton N."/>
            <person name="Barbazuk W.B."/>
            <person name="Barker E."/>
            <person name="Bennetzen J."/>
            <person name="Bezanilla M."/>
            <person name="Blankenship R."/>
            <person name="Cho S.H."/>
            <person name="Dutcher S."/>
            <person name="Estelle M."/>
            <person name="Fawcett J.A."/>
            <person name="Gundlach H."/>
            <person name="Hanada K."/>
            <person name="Heyl A."/>
            <person name="Hicks K.A."/>
            <person name="Hugh J."/>
            <person name="Lohr M."/>
            <person name="Mayer K."/>
            <person name="Melkozernov A."/>
            <person name="Murata T."/>
            <person name="Nelson D."/>
            <person name="Pils B."/>
            <person name="Prigge M."/>
            <person name="Reiss B."/>
            <person name="Renner T."/>
            <person name="Rombauts S."/>
            <person name="Rushton P."/>
            <person name="Sanderfoot A."/>
            <person name="Schween G."/>
            <person name="Shiu S.-H."/>
            <person name="Stueber K."/>
            <person name="Theodoulou F.L."/>
            <person name="Tu H."/>
            <person name="Van de Peer Y."/>
            <person name="Verrier P.J."/>
            <person name="Waters E."/>
            <person name="Wood A."/>
            <person name="Yang L."/>
            <person name="Cove D."/>
            <person name="Cuming A."/>
            <person name="Hasebe M."/>
            <person name="Lucas S."/>
            <person name="Mishler D.B."/>
            <person name="Reski R."/>
            <person name="Grigoriev I."/>
            <person name="Quatrano R.S."/>
            <person name="Boore J.L."/>
        </authorList>
    </citation>
    <scope>NUCLEOTIDE SEQUENCE [LARGE SCALE GENOMIC DNA]</scope>
    <source>
        <strain evidence="2 3">cv. Gransden 2004</strain>
    </source>
</reference>
<dbReference type="Proteomes" id="UP000006727">
    <property type="component" value="Chromosome 23"/>
</dbReference>
<dbReference type="EnsemblPlants" id="Pp3c23_1910V3.1">
    <property type="protein sequence ID" value="Pp3c23_1910V3.1"/>
    <property type="gene ID" value="Pp3c23_1910"/>
</dbReference>
<dbReference type="Gramene" id="Pp3c23_1910V3.1">
    <property type="protein sequence ID" value="Pp3c23_1910V3.1"/>
    <property type="gene ID" value="Pp3c23_1910"/>
</dbReference>
<dbReference type="EMBL" id="ABEU02000023">
    <property type="protein sequence ID" value="PNR28855.1"/>
    <property type="molecule type" value="Genomic_DNA"/>
</dbReference>